<dbReference type="PANTHER" id="PTHR30489:SF0">
    <property type="entry name" value="LIPOPROTEIN-RELEASING SYSTEM TRANSMEMBRANE PROTEIN LOLE"/>
    <property type="match status" value="1"/>
</dbReference>
<protein>
    <submittedName>
        <fullName evidence="9">FtsX-like permease family protein</fullName>
    </submittedName>
</protein>
<dbReference type="PANTHER" id="PTHR30489">
    <property type="entry name" value="LIPOPROTEIN-RELEASING SYSTEM TRANSMEMBRANE PROTEIN LOLE"/>
    <property type="match status" value="1"/>
</dbReference>
<evidence type="ECO:0000256" key="7">
    <source>
        <dbReference type="SAM" id="Phobius"/>
    </source>
</evidence>
<dbReference type="InterPro" id="IPR003838">
    <property type="entry name" value="ABC3_permease_C"/>
</dbReference>
<feature type="domain" description="ABC3 transporter permease C-terminal" evidence="8">
    <location>
        <begin position="266"/>
        <end position="391"/>
    </location>
</feature>
<name>A0ABV7F1P8_9BURK</name>
<sequence>MTTPPQIPLLSSLPLLSRWLLLGEWRAHPARALVAIGAIALGVALGFAIHLINAAAFNEFSAAARSLSGQSDLQIRAAEPFFDEKVYPQLAQHDGVALASPILELDATLPDAASPLKILGLDVFRAAAIAPDFIGIPAENKPFDTLADDAIFLSPAAMSWLGLKQGDPIKLRSGTQTIVLRVAGGLLRARAGQRIAVMDIGAMQWRFQRLGQLSRIELKLRDGVNRDAFKATLAQEFSGQLMVTQTTDQEARTANMSRAYRVNLNVLALVALFTGAFLVFSTQALSVIRRRSQFALLRVLGLTRTQLLRQVLLEGAALGMIGSLCGIALGYALAAAALHFFGSDLGGGYFPGVQPMLPFSPIAATLFFLLGCGVALLGCAAPAWEAARAQPAPALKSGGEESALSTLSNPWPAIVCLLLGAAFTRLPPLWNLPVFGYLAVALLLVGGIAFMPRLAAIVFGYGGRVTTKSTKSTVATLVLARLANAPSQASIALGGVLSSFSLMVAMAIMVASFRISVDDWLLHLLSADMYARSAIAGNTGGLTPQQQRAIALVPGIARADFLRVTQLTLDPQRPNVALLARTIDAADPGKTLPIVGNTITPADAMPIWASEAMVDLYGYRPGQRVSVPLGGRPHDFIVAGIWRDYARQSGAVQMRLTDYRALTGDLLVNDVALWLQPGSTTAQARTNVKQLPFGAALEFSEPGEIRAVSLKIFDRSFAVTYLLEVVAIVIGLFGVAATFSAQTLARAKEFGMLRHIGVTRGQILAVLAAEGGLLTAIGIAVGFALGWLISLILIFIVNPQSFHWSMQLHMPWGLLAAVAAALLGSAILTALVAGRQALSGSAIRAVREDW</sequence>
<feature type="transmembrane region" description="Helical" evidence="7">
    <location>
        <begin position="435"/>
        <end position="461"/>
    </location>
</feature>
<keyword evidence="3" id="KW-1003">Cell membrane</keyword>
<dbReference type="Pfam" id="PF02687">
    <property type="entry name" value="FtsX"/>
    <property type="match status" value="2"/>
</dbReference>
<organism evidence="9 10">
    <name type="scientific">Undibacterium arcticum</name>
    <dbReference type="NCBI Taxonomy" id="1762892"/>
    <lineage>
        <taxon>Bacteria</taxon>
        <taxon>Pseudomonadati</taxon>
        <taxon>Pseudomonadota</taxon>
        <taxon>Betaproteobacteria</taxon>
        <taxon>Burkholderiales</taxon>
        <taxon>Oxalobacteraceae</taxon>
        <taxon>Undibacterium</taxon>
    </lineage>
</organism>
<keyword evidence="6 7" id="KW-0472">Membrane</keyword>
<feature type="transmembrane region" description="Helical" evidence="7">
    <location>
        <begin position="809"/>
        <end position="834"/>
    </location>
</feature>
<comment type="caution">
    <text evidence="9">The sequence shown here is derived from an EMBL/GenBank/DDBJ whole genome shotgun (WGS) entry which is preliminary data.</text>
</comment>
<feature type="transmembrane region" description="Helical" evidence="7">
    <location>
        <begin position="764"/>
        <end position="797"/>
    </location>
</feature>
<feature type="transmembrane region" description="Helical" evidence="7">
    <location>
        <begin position="721"/>
        <end position="744"/>
    </location>
</feature>
<accession>A0ABV7F1P8</accession>
<dbReference type="InterPro" id="IPR051447">
    <property type="entry name" value="Lipoprotein-release_system"/>
</dbReference>
<keyword evidence="10" id="KW-1185">Reference proteome</keyword>
<proteinExistence type="inferred from homology"/>
<feature type="transmembrane region" description="Helical" evidence="7">
    <location>
        <begin position="266"/>
        <end position="288"/>
    </location>
</feature>
<dbReference type="Proteomes" id="UP001595530">
    <property type="component" value="Unassembled WGS sequence"/>
</dbReference>
<keyword evidence="4 7" id="KW-0812">Transmembrane</keyword>
<dbReference type="EMBL" id="JBHRTP010000024">
    <property type="protein sequence ID" value="MFC3108059.1"/>
    <property type="molecule type" value="Genomic_DNA"/>
</dbReference>
<dbReference type="RefSeq" id="WP_390325777.1">
    <property type="nucleotide sequence ID" value="NZ_JBHRTP010000024.1"/>
</dbReference>
<comment type="subcellular location">
    <subcellularLocation>
        <location evidence="1">Cell membrane</location>
        <topology evidence="1">Multi-pass membrane protein</topology>
    </subcellularLocation>
</comment>
<evidence type="ECO:0000256" key="2">
    <source>
        <dbReference type="ARBA" id="ARBA00005236"/>
    </source>
</evidence>
<keyword evidence="5 7" id="KW-1133">Transmembrane helix</keyword>
<gene>
    <name evidence="9" type="ORF">ACFOFO_08815</name>
</gene>
<evidence type="ECO:0000256" key="1">
    <source>
        <dbReference type="ARBA" id="ARBA00004651"/>
    </source>
</evidence>
<feature type="transmembrane region" description="Helical" evidence="7">
    <location>
        <begin position="362"/>
        <end position="384"/>
    </location>
</feature>
<evidence type="ECO:0000256" key="6">
    <source>
        <dbReference type="ARBA" id="ARBA00023136"/>
    </source>
</evidence>
<feature type="domain" description="ABC3 transporter permease C-terminal" evidence="8">
    <location>
        <begin position="725"/>
        <end position="839"/>
    </location>
</feature>
<reference evidence="10" key="1">
    <citation type="journal article" date="2019" name="Int. J. Syst. Evol. Microbiol.">
        <title>The Global Catalogue of Microorganisms (GCM) 10K type strain sequencing project: providing services to taxonomists for standard genome sequencing and annotation.</title>
        <authorList>
            <consortium name="The Broad Institute Genomics Platform"/>
            <consortium name="The Broad Institute Genome Sequencing Center for Infectious Disease"/>
            <person name="Wu L."/>
            <person name="Ma J."/>
        </authorList>
    </citation>
    <scope>NUCLEOTIDE SEQUENCE [LARGE SCALE GENOMIC DNA]</scope>
    <source>
        <strain evidence="10">KCTC 42986</strain>
    </source>
</reference>
<feature type="transmembrane region" description="Helical" evidence="7">
    <location>
        <begin position="491"/>
        <end position="513"/>
    </location>
</feature>
<evidence type="ECO:0000313" key="9">
    <source>
        <dbReference type="EMBL" id="MFC3108059.1"/>
    </source>
</evidence>
<feature type="transmembrane region" description="Helical" evidence="7">
    <location>
        <begin position="32"/>
        <end position="52"/>
    </location>
</feature>
<evidence type="ECO:0000259" key="8">
    <source>
        <dbReference type="Pfam" id="PF02687"/>
    </source>
</evidence>
<comment type="similarity">
    <text evidence="2">Belongs to the ABC-4 integral membrane protein family. LolC/E subfamily.</text>
</comment>
<evidence type="ECO:0000256" key="5">
    <source>
        <dbReference type="ARBA" id="ARBA00022989"/>
    </source>
</evidence>
<evidence type="ECO:0000313" key="10">
    <source>
        <dbReference type="Proteomes" id="UP001595530"/>
    </source>
</evidence>
<feature type="transmembrane region" description="Helical" evidence="7">
    <location>
        <begin position="316"/>
        <end position="342"/>
    </location>
</feature>
<evidence type="ECO:0000256" key="4">
    <source>
        <dbReference type="ARBA" id="ARBA00022692"/>
    </source>
</evidence>
<evidence type="ECO:0000256" key="3">
    <source>
        <dbReference type="ARBA" id="ARBA00022475"/>
    </source>
</evidence>
<feature type="transmembrane region" description="Helical" evidence="7">
    <location>
        <begin position="404"/>
        <end position="423"/>
    </location>
</feature>